<protein>
    <submittedName>
        <fullName evidence="1">Uncharacterized protein</fullName>
    </submittedName>
</protein>
<sequence length="203" mass="22166">MNSAHSDALRFHACLLSENGSPPVIHPRELDETVQLFLIDELERWSDGLLHQLLDVVGVRSPGPRPDAGLPAGAAVRLLATAPYEVREWLSPHSFAPDRAAAVFVRTVVEARRDLRRITSARLLAHSARRTQLLAHLELLATLAVVIRPVMPGWSGLVAEHLGMPRDAHWPPTAAGHRLFVPDAPLRTGLLAYFVVPVSPPSG</sequence>
<organism evidence="1 2">
    <name type="scientific">Streptomyces populi</name>
    <dbReference type="NCBI Taxonomy" id="2058924"/>
    <lineage>
        <taxon>Bacteria</taxon>
        <taxon>Bacillati</taxon>
        <taxon>Actinomycetota</taxon>
        <taxon>Actinomycetes</taxon>
        <taxon>Kitasatosporales</taxon>
        <taxon>Streptomycetaceae</taxon>
        <taxon>Streptomyces</taxon>
    </lineage>
</organism>
<dbReference type="Proteomes" id="UP000236178">
    <property type="component" value="Unassembled WGS sequence"/>
</dbReference>
<evidence type="ECO:0000313" key="2">
    <source>
        <dbReference type="Proteomes" id="UP000236178"/>
    </source>
</evidence>
<dbReference type="AlphaFoldDB" id="A0A2I0SHB4"/>
<evidence type="ECO:0000313" key="1">
    <source>
        <dbReference type="EMBL" id="PKT69328.1"/>
    </source>
</evidence>
<dbReference type="EMBL" id="PJOS01000078">
    <property type="protein sequence ID" value="PKT69328.1"/>
    <property type="molecule type" value="Genomic_DNA"/>
</dbReference>
<keyword evidence="2" id="KW-1185">Reference proteome</keyword>
<reference evidence="1 2" key="1">
    <citation type="submission" date="2017-12" db="EMBL/GenBank/DDBJ databases">
        <title>Streptomyces populusis sp. nov., a novel endophytic actinobacterium isolated from stems of Populus adenopoda Maxim.</title>
        <authorList>
            <person name="Wang Z."/>
        </authorList>
    </citation>
    <scope>NUCLEOTIDE SEQUENCE [LARGE SCALE GENOMIC DNA]</scope>
    <source>
        <strain evidence="1 2">A249</strain>
    </source>
</reference>
<accession>A0A2I0SHB4</accession>
<comment type="caution">
    <text evidence="1">The sequence shown here is derived from an EMBL/GenBank/DDBJ whole genome shotgun (WGS) entry which is preliminary data.</text>
</comment>
<name>A0A2I0SHB4_9ACTN</name>
<gene>
    <name evidence="1" type="ORF">CW362_30215</name>
</gene>
<proteinExistence type="predicted"/>